<organism evidence="3 4">
    <name type="scientific">Branchiibius hedensis</name>
    <dbReference type="NCBI Taxonomy" id="672460"/>
    <lineage>
        <taxon>Bacteria</taxon>
        <taxon>Bacillati</taxon>
        <taxon>Actinomycetota</taxon>
        <taxon>Actinomycetes</taxon>
        <taxon>Micrococcales</taxon>
        <taxon>Dermacoccaceae</taxon>
        <taxon>Branchiibius</taxon>
    </lineage>
</organism>
<dbReference type="GO" id="GO:0003677">
    <property type="term" value="F:DNA binding"/>
    <property type="evidence" value="ECO:0007669"/>
    <property type="project" value="UniProtKB-KW"/>
</dbReference>
<evidence type="ECO:0000259" key="2">
    <source>
        <dbReference type="PROSITE" id="PS50995"/>
    </source>
</evidence>
<proteinExistence type="predicted"/>
<reference evidence="4" key="1">
    <citation type="submission" date="2016-10" db="EMBL/GenBank/DDBJ databases">
        <authorList>
            <person name="Varghese N."/>
            <person name="Submissions S."/>
        </authorList>
    </citation>
    <scope>NUCLEOTIDE SEQUENCE [LARGE SCALE GENOMIC DNA]</scope>
    <source>
        <strain evidence="4">DSM 22951</strain>
    </source>
</reference>
<dbReference type="Pfam" id="PF01047">
    <property type="entry name" value="MarR"/>
    <property type="match status" value="1"/>
</dbReference>
<dbReference type="SMART" id="SM00347">
    <property type="entry name" value="HTH_MARR"/>
    <property type="match status" value="1"/>
</dbReference>
<dbReference type="Gene3D" id="1.10.10.10">
    <property type="entry name" value="Winged helix-like DNA-binding domain superfamily/Winged helix DNA-binding domain"/>
    <property type="match status" value="1"/>
</dbReference>
<dbReference type="GO" id="GO:0005737">
    <property type="term" value="C:cytoplasm"/>
    <property type="evidence" value="ECO:0007669"/>
    <property type="project" value="UniProtKB-SubCell"/>
</dbReference>
<sequence length="159" mass="17670">MTDDPLALENQVCYGLALAARGIIGAYRPVLEPLGLTHPQYLVMLALWEHHPQSNRQLSDALRLDPGTITPLIKRLEREGYVTRQRQPGNERTLDIDLTERGIALRERAIHVPSIMIRRLGLQQAELPALAETLHGLIAAADDPLPLTDDEQAALTPPR</sequence>
<accession>A0A2Y9A1Z5</accession>
<feature type="domain" description="HTH marR-type" evidence="2">
    <location>
        <begin position="9"/>
        <end position="139"/>
    </location>
</feature>
<dbReference type="GO" id="GO:0003700">
    <property type="term" value="F:DNA-binding transcription factor activity"/>
    <property type="evidence" value="ECO:0007669"/>
    <property type="project" value="InterPro"/>
</dbReference>
<dbReference type="PROSITE" id="PS50995">
    <property type="entry name" value="HTH_MARR_2"/>
    <property type="match status" value="1"/>
</dbReference>
<dbReference type="CDD" id="cd00090">
    <property type="entry name" value="HTH_ARSR"/>
    <property type="match status" value="1"/>
</dbReference>
<dbReference type="PRINTS" id="PR00598">
    <property type="entry name" value="HTHMARR"/>
</dbReference>
<dbReference type="RefSeq" id="WP_109688044.1">
    <property type="nucleotide sequence ID" value="NZ_QGDN01000001.1"/>
</dbReference>
<dbReference type="Proteomes" id="UP000250028">
    <property type="component" value="Unassembled WGS sequence"/>
</dbReference>
<dbReference type="SUPFAM" id="SSF46785">
    <property type="entry name" value="Winged helix' DNA-binding domain"/>
    <property type="match status" value="1"/>
</dbReference>
<evidence type="ECO:0000256" key="1">
    <source>
        <dbReference type="ARBA" id="ARBA00004496"/>
    </source>
</evidence>
<dbReference type="PANTHER" id="PTHR33164">
    <property type="entry name" value="TRANSCRIPTIONAL REGULATOR, MARR FAMILY"/>
    <property type="match status" value="1"/>
</dbReference>
<dbReference type="OrthoDB" id="9806864at2"/>
<protein>
    <submittedName>
        <fullName evidence="3">DNA-binding transcriptional regulator, MarR family</fullName>
    </submittedName>
</protein>
<keyword evidence="3" id="KW-0238">DNA-binding</keyword>
<keyword evidence="4" id="KW-1185">Reference proteome</keyword>
<dbReference type="EMBL" id="UESZ01000001">
    <property type="protein sequence ID" value="SSA36227.1"/>
    <property type="molecule type" value="Genomic_DNA"/>
</dbReference>
<evidence type="ECO:0000313" key="3">
    <source>
        <dbReference type="EMBL" id="SSA36227.1"/>
    </source>
</evidence>
<dbReference type="InterPro" id="IPR039422">
    <property type="entry name" value="MarR/SlyA-like"/>
</dbReference>
<dbReference type="InterPro" id="IPR011991">
    <property type="entry name" value="ArsR-like_HTH"/>
</dbReference>
<dbReference type="PANTHER" id="PTHR33164:SF5">
    <property type="entry name" value="ORGANIC HYDROPEROXIDE RESISTANCE TRANSCRIPTIONAL REGULATOR"/>
    <property type="match status" value="1"/>
</dbReference>
<dbReference type="GO" id="GO:0006950">
    <property type="term" value="P:response to stress"/>
    <property type="evidence" value="ECO:0007669"/>
    <property type="project" value="TreeGrafter"/>
</dbReference>
<dbReference type="InterPro" id="IPR036388">
    <property type="entry name" value="WH-like_DNA-bd_sf"/>
</dbReference>
<gene>
    <name evidence="3" type="ORF">SAMN04489750_3613</name>
</gene>
<dbReference type="InterPro" id="IPR036390">
    <property type="entry name" value="WH_DNA-bd_sf"/>
</dbReference>
<name>A0A2Y9A1Z5_9MICO</name>
<dbReference type="InterPro" id="IPR000835">
    <property type="entry name" value="HTH_MarR-typ"/>
</dbReference>
<dbReference type="AlphaFoldDB" id="A0A2Y9A1Z5"/>
<comment type="subcellular location">
    <subcellularLocation>
        <location evidence="1">Cytoplasm</location>
    </subcellularLocation>
</comment>
<evidence type="ECO:0000313" key="4">
    <source>
        <dbReference type="Proteomes" id="UP000250028"/>
    </source>
</evidence>